<accession>A0A246DZW6</accession>
<protein>
    <submittedName>
        <fullName evidence="1">Uncharacterized protein</fullName>
    </submittedName>
</protein>
<comment type="caution">
    <text evidence="1">The sequence shown here is derived from an EMBL/GenBank/DDBJ whole genome shotgun (WGS) entry which is preliminary data.</text>
</comment>
<dbReference type="RefSeq" id="WP_141098750.1">
    <property type="nucleotide sequence ID" value="NZ_MXPU01000004.1"/>
</dbReference>
<dbReference type="Proteomes" id="UP000197269">
    <property type="component" value="Unassembled WGS sequence"/>
</dbReference>
<evidence type="ECO:0000313" key="1">
    <source>
        <dbReference type="EMBL" id="OWO95827.1"/>
    </source>
</evidence>
<dbReference type="AlphaFoldDB" id="A0A246DZW6"/>
<organism evidence="1 2">
    <name type="scientific">Rhizobium esperanzae</name>
    <dbReference type="NCBI Taxonomy" id="1967781"/>
    <lineage>
        <taxon>Bacteria</taxon>
        <taxon>Pseudomonadati</taxon>
        <taxon>Pseudomonadota</taxon>
        <taxon>Alphaproteobacteria</taxon>
        <taxon>Hyphomicrobiales</taxon>
        <taxon>Rhizobiaceae</taxon>
        <taxon>Rhizobium/Agrobacterium group</taxon>
        <taxon>Rhizobium</taxon>
    </lineage>
</organism>
<gene>
    <name evidence="1" type="ORF">B5E41_08380</name>
</gene>
<name>A0A246DZW6_9HYPH</name>
<reference evidence="1 2" key="1">
    <citation type="submission" date="2017-03" db="EMBL/GenBank/DDBJ databases">
        <title>Genome of strain Rhizobium sp. CNPSo 668.</title>
        <authorList>
            <person name="Ribeiro R."/>
        </authorList>
    </citation>
    <scope>NUCLEOTIDE SEQUENCE [LARGE SCALE GENOMIC DNA]</scope>
    <source>
        <strain evidence="1 2">CNPSo 668</strain>
    </source>
</reference>
<dbReference type="EMBL" id="MXPU01000004">
    <property type="protein sequence ID" value="OWO95827.1"/>
    <property type="molecule type" value="Genomic_DNA"/>
</dbReference>
<sequence length="76" mass="8254">MRESHLKELGPQATALEAIAFEGLIGRFESFQGGFFISSNTSQTVQLLTSASGLLIAVFTDLSGWEPRRQPGRNNA</sequence>
<evidence type="ECO:0000313" key="2">
    <source>
        <dbReference type="Proteomes" id="UP000197269"/>
    </source>
</evidence>
<proteinExistence type="predicted"/>